<evidence type="ECO:0000313" key="6">
    <source>
        <dbReference type="EMBL" id="RZT66708.1"/>
    </source>
</evidence>
<dbReference type="SMART" id="SM00382">
    <property type="entry name" value="AAA"/>
    <property type="match status" value="1"/>
</dbReference>
<dbReference type="PROSITE" id="PS00211">
    <property type="entry name" value="ABC_TRANSPORTER_1"/>
    <property type="match status" value="1"/>
</dbReference>
<dbReference type="InterPro" id="IPR017871">
    <property type="entry name" value="ABC_transporter-like_CS"/>
</dbReference>
<keyword evidence="1" id="KW-0813">Transport</keyword>
<evidence type="ECO:0000256" key="2">
    <source>
        <dbReference type="ARBA" id="ARBA00022737"/>
    </source>
</evidence>
<reference evidence="6 7" key="1">
    <citation type="journal article" date="2015" name="Stand. Genomic Sci.">
        <title>Genomic Encyclopedia of Bacterial and Archaeal Type Strains, Phase III: the genomes of soil and plant-associated and newly described type strains.</title>
        <authorList>
            <person name="Whitman W.B."/>
            <person name="Woyke T."/>
            <person name="Klenk H.P."/>
            <person name="Zhou Y."/>
            <person name="Lilburn T.G."/>
            <person name="Beck B.J."/>
            <person name="De Vos P."/>
            <person name="Vandamme P."/>
            <person name="Eisen J.A."/>
            <person name="Garrity G."/>
            <person name="Hugenholtz P."/>
            <person name="Kyrpides N.C."/>
        </authorList>
    </citation>
    <scope>NUCLEOTIDE SEQUENCE [LARGE SCALE GENOMIC DNA]</scope>
    <source>
        <strain evidence="6 7">RF6</strain>
    </source>
</reference>
<dbReference type="RefSeq" id="WP_130453064.1">
    <property type="nucleotide sequence ID" value="NZ_QYAG01000001.1"/>
</dbReference>
<dbReference type="Gene3D" id="3.40.50.300">
    <property type="entry name" value="P-loop containing nucleotide triphosphate hydrolases"/>
    <property type="match status" value="2"/>
</dbReference>
<dbReference type="PANTHER" id="PTHR43790">
    <property type="entry name" value="CARBOHYDRATE TRANSPORT ATP-BINDING PROTEIN MG119-RELATED"/>
    <property type="match status" value="1"/>
</dbReference>
<evidence type="ECO:0000256" key="3">
    <source>
        <dbReference type="ARBA" id="ARBA00022741"/>
    </source>
</evidence>
<keyword evidence="4 6" id="KW-0067">ATP-binding</keyword>
<protein>
    <submittedName>
        <fullName evidence="6">Ribose transport system ATP-binding protein/rhamnose transport system ATP-binding protein</fullName>
    </submittedName>
</protein>
<dbReference type="InterPro" id="IPR003439">
    <property type="entry name" value="ABC_transporter-like_ATP-bd"/>
</dbReference>
<sequence length="494" mass="51785">MKATTTTTNQPPRLSFSNVGVRFGSTLALDGIDLDIPAGQIVGLLGHNGAGKSTLLNVATGAISATSGTLALDGEAVPPRATPGDVAELGVAVIHQEPALAGNLSILDNLFLGRQVGLSRAERAKRAVDALSTVGGAHLSVHTPVGALSLGERQLVDLARGLLRGDMRVLLLDEPTAALGEAETRALHALIRDLAAKGTAIVYVSHRLPDIVDVCERIVVLRGGALVMDATTEGMSVAELSQALAPGVQRESGWAPTVGEARLAVRAAGSELSFRDGEIVGLYGMAAGEQFHLLDALFGLRDGVDAELSGSRYRAARPGQAIAQGVHLVPADRETDGLVGGLSGKDNTYLPWFAKGWRSRGKINVAYESIRQTLNVHGPDGDAPIMSFSGGNRQKHLLARWMFPVAPRVLLLAQPTQGVDVGAKLDIRIALRALADTGVCIVVASAETDEIASMCDRSYVLAHGASREIHRSGRYEADLLETLLDLTPAGDLHS</sequence>
<proteinExistence type="predicted"/>
<dbReference type="GO" id="GO:0016887">
    <property type="term" value="F:ATP hydrolysis activity"/>
    <property type="evidence" value="ECO:0007669"/>
    <property type="project" value="InterPro"/>
</dbReference>
<comment type="caution">
    <text evidence="6">The sequence shown here is derived from an EMBL/GenBank/DDBJ whole genome shotgun (WGS) entry which is preliminary data.</text>
</comment>
<organism evidence="6 7">
    <name type="scientific">Leucobacter luti</name>
    <dbReference type="NCBI Taxonomy" id="340320"/>
    <lineage>
        <taxon>Bacteria</taxon>
        <taxon>Bacillati</taxon>
        <taxon>Actinomycetota</taxon>
        <taxon>Actinomycetes</taxon>
        <taxon>Micrococcales</taxon>
        <taxon>Microbacteriaceae</taxon>
        <taxon>Leucobacter</taxon>
    </lineage>
</organism>
<evidence type="ECO:0000259" key="5">
    <source>
        <dbReference type="PROSITE" id="PS50893"/>
    </source>
</evidence>
<keyword evidence="3" id="KW-0547">Nucleotide-binding</keyword>
<dbReference type="InterPro" id="IPR003593">
    <property type="entry name" value="AAA+_ATPase"/>
</dbReference>
<dbReference type="Pfam" id="PF00005">
    <property type="entry name" value="ABC_tran"/>
    <property type="match status" value="1"/>
</dbReference>
<dbReference type="SUPFAM" id="SSF52540">
    <property type="entry name" value="P-loop containing nucleoside triphosphate hydrolases"/>
    <property type="match status" value="2"/>
</dbReference>
<dbReference type="CDD" id="cd03216">
    <property type="entry name" value="ABC_Carb_Monos_I"/>
    <property type="match status" value="1"/>
</dbReference>
<dbReference type="InterPro" id="IPR027417">
    <property type="entry name" value="P-loop_NTPase"/>
</dbReference>
<feature type="domain" description="ABC transporter" evidence="5">
    <location>
        <begin position="248"/>
        <end position="488"/>
    </location>
</feature>
<dbReference type="GO" id="GO:0005524">
    <property type="term" value="F:ATP binding"/>
    <property type="evidence" value="ECO:0007669"/>
    <property type="project" value="UniProtKB-KW"/>
</dbReference>
<keyword evidence="7" id="KW-1185">Reference proteome</keyword>
<dbReference type="PROSITE" id="PS50893">
    <property type="entry name" value="ABC_TRANSPORTER_2"/>
    <property type="match status" value="2"/>
</dbReference>
<evidence type="ECO:0000313" key="7">
    <source>
        <dbReference type="Proteomes" id="UP000291832"/>
    </source>
</evidence>
<dbReference type="PANTHER" id="PTHR43790:SF9">
    <property type="entry name" value="GALACTOFURANOSE TRANSPORTER ATP-BINDING PROTEIN YTFR"/>
    <property type="match status" value="1"/>
</dbReference>
<dbReference type="Proteomes" id="UP000291832">
    <property type="component" value="Unassembled WGS sequence"/>
</dbReference>
<evidence type="ECO:0000256" key="1">
    <source>
        <dbReference type="ARBA" id="ARBA00022448"/>
    </source>
</evidence>
<name>A0A4Q7U2Q6_9MICO</name>
<dbReference type="OrthoDB" id="39350at2"/>
<feature type="domain" description="ABC transporter" evidence="5">
    <location>
        <begin position="14"/>
        <end position="248"/>
    </location>
</feature>
<dbReference type="AlphaFoldDB" id="A0A4Q7U2Q6"/>
<dbReference type="EMBL" id="SHKI01000003">
    <property type="protein sequence ID" value="RZT66708.1"/>
    <property type="molecule type" value="Genomic_DNA"/>
</dbReference>
<keyword evidence="2" id="KW-0677">Repeat</keyword>
<accession>A0A4Q7U2Q6</accession>
<dbReference type="InterPro" id="IPR050107">
    <property type="entry name" value="ABC_carbohydrate_import_ATPase"/>
</dbReference>
<gene>
    <name evidence="6" type="ORF">EV139_0835</name>
</gene>
<evidence type="ECO:0000256" key="4">
    <source>
        <dbReference type="ARBA" id="ARBA00022840"/>
    </source>
</evidence>